<keyword evidence="2" id="KW-1185">Reference proteome</keyword>
<organism evidence="1 2">
    <name type="scientific">Brucella thiophenivorans</name>
    <dbReference type="NCBI Taxonomy" id="571255"/>
    <lineage>
        <taxon>Bacteria</taxon>
        <taxon>Pseudomonadati</taxon>
        <taxon>Pseudomonadota</taxon>
        <taxon>Alphaproteobacteria</taxon>
        <taxon>Hyphomicrobiales</taxon>
        <taxon>Brucellaceae</taxon>
        <taxon>Brucella/Ochrobactrum group</taxon>
        <taxon>Brucella</taxon>
    </lineage>
</organism>
<dbReference type="InterPro" id="IPR008767">
    <property type="entry name" value="Phage_SPP1_head-tail_adaptor"/>
</dbReference>
<dbReference type="RefSeq" id="WP_094507025.1">
    <property type="nucleotide sequence ID" value="NZ_JBHEEK010000002.1"/>
</dbReference>
<dbReference type="OrthoDB" id="7997871at2"/>
<sequence>MAKTSGSLFHEVAFDRREATGGDGAGNIDGDWVEQFRCRAEFIQLRGGEAVLAGRLQGRHTQVIRIRVSEHTVLITADWQVRDIRRATVFNIRDIEFEENRQFLSLTCESGVATG</sequence>
<protein>
    <submittedName>
        <fullName evidence="1">Phage head-tail joining family protein</fullName>
    </submittedName>
</protein>
<accession>A0A256FVU1</accession>
<gene>
    <name evidence="1" type="ORF">CEV31_2284</name>
</gene>
<evidence type="ECO:0000313" key="1">
    <source>
        <dbReference type="EMBL" id="OYR18944.1"/>
    </source>
</evidence>
<reference evidence="1 2" key="1">
    <citation type="submission" date="2017-07" db="EMBL/GenBank/DDBJ databases">
        <title>Phylogenetic study on the rhizospheric bacterium Ochrobactrum sp. A44.</title>
        <authorList>
            <person name="Krzyzanowska D.M."/>
            <person name="Ossowicki A."/>
            <person name="Rajewska M."/>
            <person name="Maciag T."/>
            <person name="Kaczynski Z."/>
            <person name="Czerwicka M."/>
            <person name="Jafra S."/>
        </authorList>
    </citation>
    <scope>NUCLEOTIDE SEQUENCE [LARGE SCALE GENOMIC DNA]</scope>
    <source>
        <strain evidence="1 2">DSM 7216</strain>
    </source>
</reference>
<name>A0A256FVU1_9HYPH</name>
<proteinExistence type="predicted"/>
<dbReference type="Proteomes" id="UP000215590">
    <property type="component" value="Unassembled WGS sequence"/>
</dbReference>
<dbReference type="Pfam" id="PF05521">
    <property type="entry name" value="Phage_HCP"/>
    <property type="match status" value="1"/>
</dbReference>
<dbReference type="AlphaFoldDB" id="A0A256FVU1"/>
<dbReference type="NCBIfam" id="TIGR01563">
    <property type="entry name" value="gp16_SPP1"/>
    <property type="match status" value="1"/>
</dbReference>
<dbReference type="InterPro" id="IPR038666">
    <property type="entry name" value="SSP1_head-tail_sf"/>
</dbReference>
<comment type="caution">
    <text evidence="1">The sequence shown here is derived from an EMBL/GenBank/DDBJ whole genome shotgun (WGS) entry which is preliminary data.</text>
</comment>
<evidence type="ECO:0000313" key="2">
    <source>
        <dbReference type="Proteomes" id="UP000215590"/>
    </source>
</evidence>
<dbReference type="Gene3D" id="2.40.10.270">
    <property type="entry name" value="Bacteriophage SPP1 head-tail adaptor protein"/>
    <property type="match status" value="1"/>
</dbReference>
<dbReference type="EMBL" id="NNRJ01000019">
    <property type="protein sequence ID" value="OYR18944.1"/>
    <property type="molecule type" value="Genomic_DNA"/>
</dbReference>